<proteinExistence type="predicted"/>
<accession>A0AAE0PP76</accession>
<feature type="compositionally biased region" description="Polar residues" evidence="1">
    <location>
        <begin position="1"/>
        <end position="11"/>
    </location>
</feature>
<feature type="compositionally biased region" description="Basic residues" evidence="1">
    <location>
        <begin position="24"/>
        <end position="33"/>
    </location>
</feature>
<reference evidence="2" key="1">
    <citation type="journal article" date="2023" name="Mol. Phylogenet. Evol.">
        <title>Genome-scale phylogeny and comparative genomics of the fungal order Sordariales.</title>
        <authorList>
            <person name="Hensen N."/>
            <person name="Bonometti L."/>
            <person name="Westerberg I."/>
            <person name="Brannstrom I.O."/>
            <person name="Guillou S."/>
            <person name="Cros-Aarteil S."/>
            <person name="Calhoun S."/>
            <person name="Haridas S."/>
            <person name="Kuo A."/>
            <person name="Mondo S."/>
            <person name="Pangilinan J."/>
            <person name="Riley R."/>
            <person name="LaButti K."/>
            <person name="Andreopoulos B."/>
            <person name="Lipzen A."/>
            <person name="Chen C."/>
            <person name="Yan M."/>
            <person name="Daum C."/>
            <person name="Ng V."/>
            <person name="Clum A."/>
            <person name="Steindorff A."/>
            <person name="Ohm R.A."/>
            <person name="Martin F."/>
            <person name="Silar P."/>
            <person name="Natvig D.O."/>
            <person name="Lalanne C."/>
            <person name="Gautier V."/>
            <person name="Ament-Velasquez S.L."/>
            <person name="Kruys A."/>
            <person name="Hutchinson M.I."/>
            <person name="Powell A.J."/>
            <person name="Barry K."/>
            <person name="Miller A.N."/>
            <person name="Grigoriev I.V."/>
            <person name="Debuchy R."/>
            <person name="Gladieux P."/>
            <person name="Hiltunen Thoren M."/>
            <person name="Johannesson H."/>
        </authorList>
    </citation>
    <scope>NUCLEOTIDE SEQUENCE</scope>
    <source>
        <strain evidence="2">FGSC 1904</strain>
    </source>
</reference>
<evidence type="ECO:0000313" key="3">
    <source>
        <dbReference type="Proteomes" id="UP001281003"/>
    </source>
</evidence>
<protein>
    <submittedName>
        <fullName evidence="2">Uncharacterized protein</fullName>
    </submittedName>
</protein>
<dbReference type="EMBL" id="JAUTDP010000001">
    <property type="protein sequence ID" value="KAK3403496.1"/>
    <property type="molecule type" value="Genomic_DNA"/>
</dbReference>
<reference evidence="2" key="2">
    <citation type="submission" date="2023-07" db="EMBL/GenBank/DDBJ databases">
        <authorList>
            <consortium name="Lawrence Berkeley National Laboratory"/>
            <person name="Haridas S."/>
            <person name="Hensen N."/>
            <person name="Bonometti L."/>
            <person name="Westerberg I."/>
            <person name="Brannstrom I.O."/>
            <person name="Guillou S."/>
            <person name="Cros-Aarteil S."/>
            <person name="Calhoun S."/>
            <person name="Kuo A."/>
            <person name="Mondo S."/>
            <person name="Pangilinan J."/>
            <person name="Riley R."/>
            <person name="LaButti K."/>
            <person name="Andreopoulos B."/>
            <person name="Lipzen A."/>
            <person name="Chen C."/>
            <person name="Yanf M."/>
            <person name="Daum C."/>
            <person name="Ng V."/>
            <person name="Clum A."/>
            <person name="Steindorff A."/>
            <person name="Ohm R."/>
            <person name="Martin F."/>
            <person name="Silar P."/>
            <person name="Natvig D."/>
            <person name="Lalanne C."/>
            <person name="Gautier V."/>
            <person name="Ament-velasquez S.L."/>
            <person name="Kruys A."/>
            <person name="Hutchinson M.I."/>
            <person name="Powell A.J."/>
            <person name="Barry K."/>
            <person name="Miller A.N."/>
            <person name="Grigoriev I.V."/>
            <person name="Debuchy R."/>
            <person name="Gladieux P."/>
            <person name="Thoren M.H."/>
            <person name="Johannesson H."/>
        </authorList>
    </citation>
    <scope>NUCLEOTIDE SEQUENCE</scope>
    <source>
        <strain evidence="2">FGSC 1904</strain>
    </source>
</reference>
<sequence length="234" mass="25658">MISSPVSSSQGPAPKGVTVSAPKAKQRKARPASRHQEHNGRSIFLSSSFLRFFSQLFLTYILAETSILWRRLHFLITSSTHGGHGTPKAKGGYPRLYAKQRPGPPGATSERLFFLSLDTSLVLPTFCPLAKDLLSDSSLIAGFRSAHLVRKFSHTSDRFAPQPKASNRVLPKHNVPHAYGSQHLFGTADDQMLGTSLRSLLAFAGNTFGRPSTRLLLGIQDIADSRLFRPARLP</sequence>
<evidence type="ECO:0000256" key="1">
    <source>
        <dbReference type="SAM" id="MobiDB-lite"/>
    </source>
</evidence>
<feature type="region of interest" description="Disordered" evidence="1">
    <location>
        <begin position="1"/>
        <end position="37"/>
    </location>
</feature>
<keyword evidence="3" id="KW-1185">Reference proteome</keyword>
<organism evidence="2 3">
    <name type="scientific">Sordaria brevicollis</name>
    <dbReference type="NCBI Taxonomy" id="83679"/>
    <lineage>
        <taxon>Eukaryota</taxon>
        <taxon>Fungi</taxon>
        <taxon>Dikarya</taxon>
        <taxon>Ascomycota</taxon>
        <taxon>Pezizomycotina</taxon>
        <taxon>Sordariomycetes</taxon>
        <taxon>Sordariomycetidae</taxon>
        <taxon>Sordariales</taxon>
        <taxon>Sordariaceae</taxon>
        <taxon>Sordaria</taxon>
    </lineage>
</organism>
<gene>
    <name evidence="2" type="ORF">B0T20DRAFT_27392</name>
</gene>
<dbReference type="Proteomes" id="UP001281003">
    <property type="component" value="Unassembled WGS sequence"/>
</dbReference>
<dbReference type="AlphaFoldDB" id="A0AAE0PP76"/>
<comment type="caution">
    <text evidence="2">The sequence shown here is derived from an EMBL/GenBank/DDBJ whole genome shotgun (WGS) entry which is preliminary data.</text>
</comment>
<evidence type="ECO:0000313" key="2">
    <source>
        <dbReference type="EMBL" id="KAK3403496.1"/>
    </source>
</evidence>
<name>A0AAE0PP76_SORBR</name>